<evidence type="ECO:0000256" key="4">
    <source>
        <dbReference type="ARBA" id="ARBA00023015"/>
    </source>
</evidence>
<proteinExistence type="predicted"/>
<dbReference type="GO" id="GO:0000978">
    <property type="term" value="F:RNA polymerase II cis-regulatory region sequence-specific DNA binding"/>
    <property type="evidence" value="ECO:0007669"/>
    <property type="project" value="TreeGrafter"/>
</dbReference>
<dbReference type="InterPro" id="IPR043565">
    <property type="entry name" value="PAX_fam"/>
</dbReference>
<keyword evidence="3" id="KW-0563">Paired box</keyword>
<feature type="domain" description="Paired" evidence="8">
    <location>
        <begin position="20"/>
        <end position="152"/>
    </location>
</feature>
<dbReference type="Gene3D" id="1.10.10.10">
    <property type="entry name" value="Winged helix-like DNA-binding domain superfamily/Winged helix DNA-binding domain"/>
    <property type="match status" value="1"/>
</dbReference>
<dbReference type="SUPFAM" id="SSF46689">
    <property type="entry name" value="Homeodomain-like"/>
    <property type="match status" value="1"/>
</dbReference>
<dbReference type="GO" id="GO:0000981">
    <property type="term" value="F:DNA-binding transcription factor activity, RNA polymerase II-specific"/>
    <property type="evidence" value="ECO:0007669"/>
    <property type="project" value="TreeGrafter"/>
</dbReference>
<keyword evidence="7" id="KW-0539">Nucleus</keyword>
<keyword evidence="5" id="KW-0238">DNA-binding</keyword>
<dbReference type="PROSITE" id="PS51057">
    <property type="entry name" value="PAIRED_2"/>
    <property type="match status" value="1"/>
</dbReference>
<dbReference type="InterPro" id="IPR036388">
    <property type="entry name" value="WH-like_DNA-bd_sf"/>
</dbReference>
<evidence type="ECO:0000256" key="3">
    <source>
        <dbReference type="ARBA" id="ARBA00022724"/>
    </source>
</evidence>
<reference evidence="10" key="1">
    <citation type="submission" date="2017-02" db="UniProtKB">
        <authorList>
            <consortium name="WormBaseParasite"/>
        </authorList>
    </citation>
    <scope>IDENTIFICATION</scope>
</reference>
<evidence type="ECO:0000256" key="2">
    <source>
        <dbReference type="ARBA" id="ARBA00022473"/>
    </source>
</evidence>
<dbReference type="PANTHER" id="PTHR45636">
    <property type="entry name" value="PAIRED BOX PROTEIN PAX-6-RELATED-RELATED"/>
    <property type="match status" value="1"/>
</dbReference>
<dbReference type="SMART" id="SM00351">
    <property type="entry name" value="PAX"/>
    <property type="match status" value="1"/>
</dbReference>
<protein>
    <submittedName>
        <fullName evidence="10">Paired domain-containing protein</fullName>
    </submittedName>
</protein>
<keyword evidence="9" id="KW-1185">Reference proteome</keyword>
<accession>A0A0N5AJE7</accession>
<dbReference type="WBParaSite" id="SMUV_0000458501-mRNA-1">
    <property type="protein sequence ID" value="SMUV_0000458501-mRNA-1"/>
    <property type="gene ID" value="SMUV_0000458501"/>
</dbReference>
<evidence type="ECO:0000256" key="7">
    <source>
        <dbReference type="ARBA" id="ARBA00023242"/>
    </source>
</evidence>
<dbReference type="PANTHER" id="PTHR45636:SF42">
    <property type="entry name" value="PROTEIN CBR-NPAX-1"/>
    <property type="match status" value="1"/>
</dbReference>
<dbReference type="InterPro" id="IPR009057">
    <property type="entry name" value="Homeodomain-like_sf"/>
</dbReference>
<dbReference type="Proteomes" id="UP000046393">
    <property type="component" value="Unplaced"/>
</dbReference>
<dbReference type="AlphaFoldDB" id="A0A0N5AJE7"/>
<evidence type="ECO:0000256" key="6">
    <source>
        <dbReference type="ARBA" id="ARBA00023163"/>
    </source>
</evidence>
<name>A0A0N5AJE7_9BILA</name>
<dbReference type="InterPro" id="IPR001523">
    <property type="entry name" value="Paired_dom"/>
</dbReference>
<dbReference type="Pfam" id="PF00292">
    <property type="entry name" value="PAX"/>
    <property type="match status" value="1"/>
</dbReference>
<keyword evidence="4" id="KW-0805">Transcription regulation</keyword>
<organism evidence="9 10">
    <name type="scientific">Syphacia muris</name>
    <dbReference type="NCBI Taxonomy" id="451379"/>
    <lineage>
        <taxon>Eukaryota</taxon>
        <taxon>Metazoa</taxon>
        <taxon>Ecdysozoa</taxon>
        <taxon>Nematoda</taxon>
        <taxon>Chromadorea</taxon>
        <taxon>Rhabditida</taxon>
        <taxon>Spirurina</taxon>
        <taxon>Oxyuridomorpha</taxon>
        <taxon>Oxyuroidea</taxon>
        <taxon>Oxyuridae</taxon>
        <taxon>Syphacia</taxon>
    </lineage>
</organism>
<evidence type="ECO:0000256" key="5">
    <source>
        <dbReference type="ARBA" id="ARBA00023125"/>
    </source>
</evidence>
<dbReference type="GO" id="GO:0005634">
    <property type="term" value="C:nucleus"/>
    <property type="evidence" value="ECO:0007669"/>
    <property type="project" value="UniProtKB-SubCell"/>
</dbReference>
<sequence>MLTLSFTTSNITNLDVSAKTMDTKNKHGRMYNPGRPLAMADRQRILQLYEKGHKISHIARIIGVTHSCVSKIMTRYRRTGSMHPRSTTNGKQRNLSFGAIQINSDVKHTVSANTTNDNMPSKDDKVPLSETVLISRPYSYKPYSINSILYEI</sequence>
<dbReference type="PRINTS" id="PR00027">
    <property type="entry name" value="PAIREDBOX"/>
</dbReference>
<keyword evidence="6" id="KW-0804">Transcription</keyword>
<evidence type="ECO:0000313" key="9">
    <source>
        <dbReference type="Proteomes" id="UP000046393"/>
    </source>
</evidence>
<evidence type="ECO:0000313" key="10">
    <source>
        <dbReference type="WBParaSite" id="SMUV_0000458501-mRNA-1"/>
    </source>
</evidence>
<keyword evidence="2" id="KW-0217">Developmental protein</keyword>
<evidence type="ECO:0000256" key="1">
    <source>
        <dbReference type="ARBA" id="ARBA00004123"/>
    </source>
</evidence>
<dbReference type="STRING" id="451379.A0A0N5AJE7"/>
<evidence type="ECO:0000259" key="8">
    <source>
        <dbReference type="PROSITE" id="PS51057"/>
    </source>
</evidence>
<comment type="subcellular location">
    <subcellularLocation>
        <location evidence="1">Nucleus</location>
    </subcellularLocation>
</comment>